<name>A6KL14_RAT</name>
<evidence type="ECO:0000313" key="1">
    <source>
        <dbReference type="EMBL" id="EDL85102.1"/>
    </source>
</evidence>
<reference evidence="1 2" key="1">
    <citation type="submission" date="2005-09" db="EMBL/GenBank/DDBJ databases">
        <authorList>
            <person name="Mural R.J."/>
            <person name="Li P.W."/>
            <person name="Adams M.D."/>
            <person name="Amanatides P.G."/>
            <person name="Baden-Tillson H."/>
            <person name="Barnstead M."/>
            <person name="Chin S.H."/>
            <person name="Dew I."/>
            <person name="Evans C.A."/>
            <person name="Ferriera S."/>
            <person name="Flanigan M."/>
            <person name="Fosler C."/>
            <person name="Glodek A."/>
            <person name="Gu Z."/>
            <person name="Holt R.A."/>
            <person name="Jennings D."/>
            <person name="Kraft C.L."/>
            <person name="Lu F."/>
            <person name="Nguyen T."/>
            <person name="Nusskern D.R."/>
            <person name="Pfannkoch C.M."/>
            <person name="Sitter C."/>
            <person name="Sutton G.G."/>
            <person name="Venter J.C."/>
            <person name="Wang Z."/>
            <person name="Woodage T."/>
            <person name="Zheng X.H."/>
            <person name="Zhong F."/>
        </authorList>
    </citation>
    <scope>NUCLEOTIDE SEQUENCE [LARGE SCALE GENOMIC DNA]</scope>
    <source>
        <strain>BN</strain>
        <strain evidence="2">Sprague-Dawley</strain>
    </source>
</reference>
<gene>
    <name evidence="1" type="ORF">rCG_40919</name>
</gene>
<evidence type="ECO:0000313" key="2">
    <source>
        <dbReference type="Proteomes" id="UP000234681"/>
    </source>
</evidence>
<accession>A6KL14</accession>
<dbReference type="Proteomes" id="UP000234681">
    <property type="component" value="Chromosome 3"/>
</dbReference>
<dbReference type="EMBL" id="CH474062">
    <property type="protein sequence ID" value="EDL85102.1"/>
    <property type="molecule type" value="Genomic_DNA"/>
</dbReference>
<protein>
    <submittedName>
        <fullName evidence="1">RCG40919</fullName>
    </submittedName>
</protein>
<sequence length="92" mass="10283">MRQWQGSAPAASLLPSNIFSSVEFTLWQHSVTANICGEVDNSYVFTVSFPSFSVEEMHTSSNTLIPLRKKMKVIIVFTETTSPPPSRYLSEP</sequence>
<organism evidence="1 2">
    <name type="scientific">Rattus norvegicus</name>
    <name type="common">Rat</name>
    <dbReference type="NCBI Taxonomy" id="10116"/>
    <lineage>
        <taxon>Eukaryota</taxon>
        <taxon>Metazoa</taxon>
        <taxon>Chordata</taxon>
        <taxon>Craniata</taxon>
        <taxon>Vertebrata</taxon>
        <taxon>Euteleostomi</taxon>
        <taxon>Mammalia</taxon>
        <taxon>Eutheria</taxon>
        <taxon>Euarchontoglires</taxon>
        <taxon>Glires</taxon>
        <taxon>Rodentia</taxon>
        <taxon>Myomorpha</taxon>
        <taxon>Muroidea</taxon>
        <taxon>Muridae</taxon>
        <taxon>Murinae</taxon>
        <taxon>Rattus</taxon>
    </lineage>
</organism>
<dbReference type="AlphaFoldDB" id="A6KL14"/>
<proteinExistence type="predicted"/>